<dbReference type="InterPro" id="IPR011931">
    <property type="entry name" value="Recomb_XerC"/>
</dbReference>
<evidence type="ECO:0000256" key="11">
    <source>
        <dbReference type="NCBIfam" id="TIGR02224"/>
    </source>
</evidence>
<dbReference type="AlphaFoldDB" id="A0A0B7MA51"/>
<dbReference type="HAMAP" id="MF_01808">
    <property type="entry name" value="Recomb_XerC_XerD"/>
    <property type="match status" value="1"/>
</dbReference>
<dbReference type="PROSITE" id="PS51900">
    <property type="entry name" value="CB"/>
    <property type="match status" value="1"/>
</dbReference>
<keyword evidence="9 10" id="KW-0131">Cell cycle</keyword>
<dbReference type="GO" id="GO:0009037">
    <property type="term" value="F:tyrosine-based site-specific recombinase activity"/>
    <property type="evidence" value="ECO:0007669"/>
    <property type="project" value="UniProtKB-UniRule"/>
</dbReference>
<protein>
    <recommendedName>
        <fullName evidence="10 11">Tyrosine recombinase XerC</fullName>
    </recommendedName>
</protein>
<reference evidence="15" key="1">
    <citation type="submission" date="2015-01" db="EMBL/GenBank/DDBJ databases">
        <authorList>
            <person name="Manzoor Shahid"/>
            <person name="Zubair Saima"/>
        </authorList>
    </citation>
    <scope>NUCLEOTIDE SEQUENCE [LARGE SCALE GENOMIC DNA]</scope>
    <source>
        <strain evidence="15">Sp3</strain>
    </source>
</reference>
<dbReference type="EMBL" id="CDRZ01000002">
    <property type="protein sequence ID" value="CEO87364.1"/>
    <property type="molecule type" value="Genomic_DNA"/>
</dbReference>
<evidence type="ECO:0000259" key="13">
    <source>
        <dbReference type="PROSITE" id="PS51900"/>
    </source>
</evidence>
<dbReference type="GO" id="GO:0003677">
    <property type="term" value="F:DNA binding"/>
    <property type="evidence" value="ECO:0007669"/>
    <property type="project" value="UniProtKB-UniRule"/>
</dbReference>
<dbReference type="GO" id="GO:0007059">
    <property type="term" value="P:chromosome segregation"/>
    <property type="evidence" value="ECO:0007669"/>
    <property type="project" value="UniProtKB-UniRule"/>
</dbReference>
<feature type="active site" evidence="10">
    <location>
        <position position="173"/>
    </location>
</feature>
<evidence type="ECO:0000313" key="15">
    <source>
        <dbReference type="Proteomes" id="UP000046155"/>
    </source>
</evidence>
<evidence type="ECO:0000256" key="7">
    <source>
        <dbReference type="ARBA" id="ARBA00023125"/>
    </source>
</evidence>
<dbReference type="InterPro" id="IPR011010">
    <property type="entry name" value="DNA_brk_join_enz"/>
</dbReference>
<dbReference type="PANTHER" id="PTHR30349:SF77">
    <property type="entry name" value="TYROSINE RECOMBINASE XERC"/>
    <property type="match status" value="1"/>
</dbReference>
<dbReference type="Gene3D" id="1.10.443.10">
    <property type="entry name" value="Intergrase catalytic core"/>
    <property type="match status" value="1"/>
</dbReference>
<comment type="similarity">
    <text evidence="2 10">Belongs to the 'phage' integrase family. XerC subfamily.</text>
</comment>
<dbReference type="NCBIfam" id="NF040815">
    <property type="entry name" value="recomb_XerA_Arch"/>
    <property type="match status" value="1"/>
</dbReference>
<feature type="active site" description="O-(3'-phospho-DNA)-tyrosine intermediate" evidence="10">
    <location>
        <position position="282"/>
    </location>
</feature>
<dbReference type="Pfam" id="PF00589">
    <property type="entry name" value="Phage_integrase"/>
    <property type="match status" value="1"/>
</dbReference>
<name>A0A0B7MA51_9FIRM</name>
<dbReference type="RefSeq" id="WP_044663741.1">
    <property type="nucleotide sequence ID" value="NZ_CDRZ01000002.1"/>
</dbReference>
<keyword evidence="3 10" id="KW-0963">Cytoplasm</keyword>
<dbReference type="NCBIfam" id="TIGR02224">
    <property type="entry name" value="recomb_XerC"/>
    <property type="match status" value="1"/>
</dbReference>
<gene>
    <name evidence="10 14" type="primary">xerC</name>
    <name evidence="14" type="ORF">SSCH_100052</name>
</gene>
<dbReference type="InterPro" id="IPR002104">
    <property type="entry name" value="Integrase_catalytic"/>
</dbReference>
<keyword evidence="15" id="KW-1185">Reference proteome</keyword>
<dbReference type="OrthoDB" id="9785687at2"/>
<keyword evidence="5 10" id="KW-0159">Chromosome partition</keyword>
<proteinExistence type="inferred from homology"/>
<evidence type="ECO:0000256" key="4">
    <source>
        <dbReference type="ARBA" id="ARBA00022618"/>
    </source>
</evidence>
<dbReference type="PROSITE" id="PS51898">
    <property type="entry name" value="TYR_RECOMBINASE"/>
    <property type="match status" value="1"/>
</dbReference>
<dbReference type="Proteomes" id="UP000046155">
    <property type="component" value="Unassembled WGS sequence"/>
</dbReference>
<feature type="domain" description="Core-binding (CB)" evidence="13">
    <location>
        <begin position="2"/>
        <end position="88"/>
    </location>
</feature>
<comment type="subunit">
    <text evidence="10">Forms a cyclic heterotetrameric complex composed of two molecules of XerC and two molecules of XerD.</text>
</comment>
<keyword evidence="8 10" id="KW-0233">DNA recombination</keyword>
<evidence type="ECO:0000259" key="12">
    <source>
        <dbReference type="PROSITE" id="PS51898"/>
    </source>
</evidence>
<dbReference type="InterPro" id="IPR013762">
    <property type="entry name" value="Integrase-like_cat_sf"/>
</dbReference>
<feature type="domain" description="Tyr recombinase" evidence="12">
    <location>
        <begin position="109"/>
        <end position="295"/>
    </location>
</feature>
<dbReference type="NCBIfam" id="NF001399">
    <property type="entry name" value="PRK00283.1"/>
    <property type="match status" value="1"/>
</dbReference>
<evidence type="ECO:0000256" key="3">
    <source>
        <dbReference type="ARBA" id="ARBA00022490"/>
    </source>
</evidence>
<dbReference type="PANTHER" id="PTHR30349">
    <property type="entry name" value="PHAGE INTEGRASE-RELATED"/>
    <property type="match status" value="1"/>
</dbReference>
<dbReference type="SUPFAM" id="SSF56349">
    <property type="entry name" value="DNA breaking-rejoining enzymes"/>
    <property type="match status" value="1"/>
</dbReference>
<evidence type="ECO:0000256" key="9">
    <source>
        <dbReference type="ARBA" id="ARBA00023306"/>
    </source>
</evidence>
<evidence type="ECO:0000256" key="5">
    <source>
        <dbReference type="ARBA" id="ARBA00022829"/>
    </source>
</evidence>
<feature type="active site" evidence="10">
    <location>
        <position position="247"/>
    </location>
</feature>
<evidence type="ECO:0000313" key="14">
    <source>
        <dbReference type="EMBL" id="CEO87364.1"/>
    </source>
</evidence>
<dbReference type="CDD" id="cd00798">
    <property type="entry name" value="INT_XerDC_C"/>
    <property type="match status" value="1"/>
</dbReference>
<accession>A0A0B7MA51</accession>
<feature type="active site" evidence="10">
    <location>
        <position position="273"/>
    </location>
</feature>
<dbReference type="Pfam" id="PF02899">
    <property type="entry name" value="Phage_int_SAM_1"/>
    <property type="match status" value="1"/>
</dbReference>
<feature type="active site" evidence="10">
    <location>
        <position position="149"/>
    </location>
</feature>
<dbReference type="InterPro" id="IPR023009">
    <property type="entry name" value="Tyrosine_recombinase_XerC/XerD"/>
</dbReference>
<evidence type="ECO:0000256" key="10">
    <source>
        <dbReference type="HAMAP-Rule" id="MF_01808"/>
    </source>
</evidence>
<comment type="subcellular location">
    <subcellularLocation>
        <location evidence="1 10">Cytoplasm</location>
    </subcellularLocation>
</comment>
<feature type="active site" evidence="10">
    <location>
        <position position="250"/>
    </location>
</feature>
<comment type="function">
    <text evidence="10">Site-specific tyrosine recombinase, which acts by catalyzing the cutting and rejoining of the recombining DNA molecules. The XerC-XerD complex is essential to convert dimers of the bacterial chromosome into monomers to permit their segregation at cell division. It also contributes to the segregational stability of plasmids.</text>
</comment>
<dbReference type="GO" id="GO:0051301">
    <property type="term" value="P:cell division"/>
    <property type="evidence" value="ECO:0007669"/>
    <property type="project" value="UniProtKB-UniRule"/>
</dbReference>
<dbReference type="InterPro" id="IPR044068">
    <property type="entry name" value="CB"/>
</dbReference>
<evidence type="ECO:0000256" key="8">
    <source>
        <dbReference type="ARBA" id="ARBA00023172"/>
    </source>
</evidence>
<keyword evidence="6 10" id="KW-0229">DNA integration</keyword>
<dbReference type="InterPro" id="IPR004107">
    <property type="entry name" value="Integrase_SAM-like_N"/>
</dbReference>
<dbReference type="InterPro" id="IPR050090">
    <property type="entry name" value="Tyrosine_recombinase_XerCD"/>
</dbReference>
<dbReference type="GO" id="GO:0005737">
    <property type="term" value="C:cytoplasm"/>
    <property type="evidence" value="ECO:0007669"/>
    <property type="project" value="UniProtKB-SubCell"/>
</dbReference>
<sequence length="305" mass="34903">MGSWKETCENFIKYLKTQKNLSEHTAQSYRSDLKHFLQYIESAQISEPAEVNLKIIRNYLSQLYEAGYARSTISRRLATLRSLFRYLCQVGKIDNNPLVLVRTPKQTKYLPQFLYSTEVNDLLDNPAGKGKLEIRDHALLELLYSSGIRIGEAVQIDVGDVDFERRSLRVKGKGQKERIVPFGNHASAALQWYMMEGRPLICGKKNPSTTEPLFVNWRGKRLTTRGAYGIINKYLKKVAPARNLTPHSLRHTFATHLLEGGADLRSVQELLGHSRMSSTQIYTHVTGERIKAVYEKAHPRAKERK</sequence>
<evidence type="ECO:0000256" key="2">
    <source>
        <dbReference type="ARBA" id="ARBA00006657"/>
    </source>
</evidence>
<evidence type="ECO:0000256" key="6">
    <source>
        <dbReference type="ARBA" id="ARBA00022908"/>
    </source>
</evidence>
<keyword evidence="7 10" id="KW-0238">DNA-binding</keyword>
<dbReference type="Gene3D" id="1.10.150.130">
    <property type="match status" value="1"/>
</dbReference>
<organism evidence="14 15">
    <name type="scientific">Syntrophaceticus schinkii</name>
    <dbReference type="NCBI Taxonomy" id="499207"/>
    <lineage>
        <taxon>Bacteria</taxon>
        <taxon>Bacillati</taxon>
        <taxon>Bacillota</taxon>
        <taxon>Clostridia</taxon>
        <taxon>Thermoanaerobacterales</taxon>
        <taxon>Thermoanaerobacterales Family III. Incertae Sedis</taxon>
        <taxon>Syntrophaceticus</taxon>
    </lineage>
</organism>
<dbReference type="InterPro" id="IPR010998">
    <property type="entry name" value="Integrase_recombinase_N"/>
</dbReference>
<keyword evidence="4 10" id="KW-0132">Cell division</keyword>
<dbReference type="GO" id="GO:0006313">
    <property type="term" value="P:DNA transposition"/>
    <property type="evidence" value="ECO:0007669"/>
    <property type="project" value="UniProtKB-UniRule"/>
</dbReference>
<evidence type="ECO:0000256" key="1">
    <source>
        <dbReference type="ARBA" id="ARBA00004496"/>
    </source>
</evidence>